<dbReference type="STRING" id="28134.SAMN05444288_0280"/>
<dbReference type="HOGENOM" id="CLU_670585_0_0_10"/>
<dbReference type="AlphaFoldDB" id="E7RN95"/>
<dbReference type="Proteomes" id="UP000005580">
    <property type="component" value="Unassembled WGS sequence"/>
</dbReference>
<dbReference type="Gene3D" id="2.20.110.10">
    <property type="entry name" value="Histone H3 K4-specific methyltransferase SET7/9 N-terminal domain"/>
    <property type="match status" value="1"/>
</dbReference>
<dbReference type="Pfam" id="PF01183">
    <property type="entry name" value="Glyco_hydro_25"/>
    <property type="match status" value="1"/>
</dbReference>
<dbReference type="Gene3D" id="3.20.20.80">
    <property type="entry name" value="Glycosidases"/>
    <property type="match status" value="1"/>
</dbReference>
<dbReference type="InterPro" id="IPR017853">
    <property type="entry name" value="GH"/>
</dbReference>
<accession>E7RN95</accession>
<dbReference type="eggNOG" id="COG3757">
    <property type="taxonomic scope" value="Bacteria"/>
</dbReference>
<keyword evidence="5" id="KW-0732">Signal</keyword>
<dbReference type="Pfam" id="PF02493">
    <property type="entry name" value="MORN"/>
    <property type="match status" value="3"/>
</dbReference>
<evidence type="ECO:0000256" key="4">
    <source>
        <dbReference type="ARBA" id="ARBA00023295"/>
    </source>
</evidence>
<dbReference type="InterPro" id="IPR018077">
    <property type="entry name" value="Glyco_hydro_fam25_subgr"/>
</dbReference>
<comment type="similarity">
    <text evidence="1">Belongs to the glycosyl hydrolase 25 family.</text>
</comment>
<keyword evidence="3 6" id="KW-0378">Hydrolase</keyword>
<proteinExistence type="inferred from homology"/>
<dbReference type="SUPFAM" id="SSF51445">
    <property type="entry name" value="(Trans)glycosidases"/>
    <property type="match status" value="1"/>
</dbReference>
<dbReference type="PROSITE" id="PS51257">
    <property type="entry name" value="PROKAR_LIPOPROTEIN"/>
    <property type="match status" value="1"/>
</dbReference>
<dbReference type="SMART" id="SM00641">
    <property type="entry name" value="Glyco_25"/>
    <property type="match status" value="1"/>
</dbReference>
<evidence type="ECO:0000256" key="3">
    <source>
        <dbReference type="ARBA" id="ARBA00022801"/>
    </source>
</evidence>
<keyword evidence="4" id="KW-0326">Glycosidase</keyword>
<sequence>MKRTFYALRLLPVALFFCACNEIEHPQQAIVKTGAYCYQGGYSNGKYNGYGRLKYKDSVIYEGEWKDGLRYGHGICTDREGHRIVGTWQTDTLIGGIRTDSAGIYRGDLDRNCTASGTGTYTAFDGEYYEGHWKDNMRTGFGFAIAPGAYLRLGEWYHNIYKGERLEYTTERIYGIDISRFQHEKGRKRFTIRWDNIRITHLGTISNKRVNGTVDYPVSFCYIKSTEGITVKNRYYHADYAAARHKNIRCGAYHFFSTTSDAAAQARFFLKNSRFLAGDLPPVLDVEPSPRQIRKMGGTAVLFTSVRTWLRIVRRHTGVRPVLYISQSFVNKHLPEAPDIIRDYNIWIARYGEYKPNVHLVYWQLCPDGRVSGIHGEVDISVFNGYHSRFNEFLQTECIGSGNRTTETKN</sequence>
<dbReference type="SMART" id="SM00698">
    <property type="entry name" value="MORN"/>
    <property type="match status" value="3"/>
</dbReference>
<dbReference type="GO" id="GO:0016998">
    <property type="term" value="P:cell wall macromolecule catabolic process"/>
    <property type="evidence" value="ECO:0007669"/>
    <property type="project" value="InterPro"/>
</dbReference>
<keyword evidence="2" id="KW-0677">Repeat</keyword>
<dbReference type="InterPro" id="IPR002053">
    <property type="entry name" value="Glyco_hydro_25"/>
</dbReference>
<gene>
    <name evidence="6" type="ORF">HMPREF0663_10595</name>
</gene>
<name>E7RN95_9BACT</name>
<protein>
    <submittedName>
        <fullName evidence="6">Glycosyl hydrolase family 25</fullName>
    </submittedName>
</protein>
<feature type="signal peptide" evidence="5">
    <location>
        <begin position="1"/>
        <end position="19"/>
    </location>
</feature>
<feature type="chain" id="PRO_5003221429" evidence="5">
    <location>
        <begin position="20"/>
        <end position="410"/>
    </location>
</feature>
<dbReference type="eggNOG" id="COG4642">
    <property type="taxonomic scope" value="Bacteria"/>
</dbReference>
<evidence type="ECO:0000313" key="6">
    <source>
        <dbReference type="EMBL" id="EFZ38226.1"/>
    </source>
</evidence>
<evidence type="ECO:0000256" key="2">
    <source>
        <dbReference type="ARBA" id="ARBA00022737"/>
    </source>
</evidence>
<dbReference type="PANTHER" id="PTHR34135:SF2">
    <property type="entry name" value="LYSOZYME"/>
    <property type="match status" value="1"/>
</dbReference>
<dbReference type="GO" id="GO:0003796">
    <property type="term" value="F:lysozyme activity"/>
    <property type="evidence" value="ECO:0007669"/>
    <property type="project" value="InterPro"/>
</dbReference>
<dbReference type="PROSITE" id="PS51904">
    <property type="entry name" value="GLYCOSYL_HYDROL_F25_2"/>
    <property type="match status" value="1"/>
</dbReference>
<dbReference type="RefSeq" id="WP_004369305.1">
    <property type="nucleotide sequence ID" value="NZ_GL833119.1"/>
</dbReference>
<evidence type="ECO:0000256" key="1">
    <source>
        <dbReference type="ARBA" id="ARBA00010646"/>
    </source>
</evidence>
<evidence type="ECO:0000313" key="7">
    <source>
        <dbReference type="Proteomes" id="UP000005580"/>
    </source>
</evidence>
<keyword evidence="7" id="KW-1185">Reference proteome</keyword>
<dbReference type="GO" id="GO:0009253">
    <property type="term" value="P:peptidoglycan catabolic process"/>
    <property type="evidence" value="ECO:0007669"/>
    <property type="project" value="InterPro"/>
</dbReference>
<comment type="caution">
    <text evidence="6">The sequence shown here is derived from an EMBL/GenBank/DDBJ whole genome shotgun (WGS) entry which is preliminary data.</text>
</comment>
<dbReference type="SUPFAM" id="SSF82185">
    <property type="entry name" value="Histone H3 K4-specific methyltransferase SET7/9 N-terminal domain"/>
    <property type="match status" value="1"/>
</dbReference>
<evidence type="ECO:0000256" key="5">
    <source>
        <dbReference type="SAM" id="SignalP"/>
    </source>
</evidence>
<dbReference type="GO" id="GO:0016052">
    <property type="term" value="P:carbohydrate catabolic process"/>
    <property type="evidence" value="ECO:0007669"/>
    <property type="project" value="TreeGrafter"/>
</dbReference>
<dbReference type="EMBL" id="AEPE02000002">
    <property type="protein sequence ID" value="EFZ38226.1"/>
    <property type="molecule type" value="Genomic_DNA"/>
</dbReference>
<dbReference type="PANTHER" id="PTHR34135">
    <property type="entry name" value="LYSOZYME"/>
    <property type="match status" value="1"/>
</dbReference>
<organism evidence="6 7">
    <name type="scientific">Hoylesella oralis ATCC 33269</name>
    <dbReference type="NCBI Taxonomy" id="873533"/>
    <lineage>
        <taxon>Bacteria</taxon>
        <taxon>Pseudomonadati</taxon>
        <taxon>Bacteroidota</taxon>
        <taxon>Bacteroidia</taxon>
        <taxon>Bacteroidales</taxon>
        <taxon>Prevotellaceae</taxon>
        <taxon>Hoylesella</taxon>
    </lineage>
</organism>
<dbReference type="InterPro" id="IPR003409">
    <property type="entry name" value="MORN"/>
</dbReference>
<reference evidence="6" key="1">
    <citation type="submission" date="2011-01" db="EMBL/GenBank/DDBJ databases">
        <authorList>
            <person name="Muzny D."/>
            <person name="Qin X."/>
            <person name="Buhay C."/>
            <person name="Dugan-Rocha S."/>
            <person name="Ding Y."/>
            <person name="Chen G."/>
            <person name="Hawes A."/>
            <person name="Holder M."/>
            <person name="Jhangiani S."/>
            <person name="Johnson A."/>
            <person name="Khan Z."/>
            <person name="Li Z."/>
            <person name="Liu W."/>
            <person name="Liu X."/>
            <person name="Perez L."/>
            <person name="Shen H."/>
            <person name="Wang Q."/>
            <person name="Watt J."/>
            <person name="Xi L."/>
            <person name="Xin Y."/>
            <person name="Zhou J."/>
            <person name="Deng J."/>
            <person name="Jiang H."/>
            <person name="Liu Y."/>
            <person name="Qu J."/>
            <person name="Song X.-Z."/>
            <person name="Zhang L."/>
            <person name="Villasana D."/>
            <person name="Johnson A."/>
            <person name="Liu J."/>
            <person name="Liyanage D."/>
            <person name="Lorensuhewa L."/>
            <person name="Robinson T."/>
            <person name="Song A."/>
            <person name="Song B.-B."/>
            <person name="Dinh H."/>
            <person name="Thornton R."/>
            <person name="Coyle M."/>
            <person name="Francisco L."/>
            <person name="Jackson L."/>
            <person name="Javaid M."/>
            <person name="Korchina V."/>
            <person name="Kovar C."/>
            <person name="Mata R."/>
            <person name="Mathew T."/>
            <person name="Ngo R."/>
            <person name="Nguyen L."/>
            <person name="Nguyen N."/>
            <person name="Okwuonu G."/>
            <person name="Ongeri F."/>
            <person name="Pham C."/>
            <person name="Simmons D."/>
            <person name="Wilczek-Boney K."/>
            <person name="Hale W."/>
            <person name="Jakkamsetti A."/>
            <person name="Pham P."/>
            <person name="Ruth R."/>
            <person name="San Lucas F."/>
            <person name="Warren J."/>
            <person name="Zhang J."/>
            <person name="Zhao Z."/>
            <person name="Zhou C."/>
            <person name="Zhu D."/>
            <person name="Lee S."/>
            <person name="Bess C."/>
            <person name="Blankenburg K."/>
            <person name="Forbes L."/>
            <person name="Fu Q."/>
            <person name="Gubbala S."/>
            <person name="Hirani K."/>
            <person name="Jayaseelan J.C."/>
            <person name="Lara F."/>
            <person name="Munidasa M."/>
            <person name="Palculict T."/>
            <person name="Patil S."/>
            <person name="Pu L.-L."/>
            <person name="Saada N."/>
            <person name="Tang L."/>
            <person name="Weissenberger G."/>
            <person name="Zhu Y."/>
            <person name="Hemphill L."/>
            <person name="Shang Y."/>
            <person name="Youmans B."/>
            <person name="Ayvaz T."/>
            <person name="Ross M."/>
            <person name="Santibanez J."/>
            <person name="Aqrawi P."/>
            <person name="Gross S."/>
            <person name="Joshi V."/>
            <person name="Fowler G."/>
            <person name="Nazareth L."/>
            <person name="Reid J."/>
            <person name="Worley K."/>
            <person name="Petrosino J."/>
            <person name="Highlander S."/>
            <person name="Gibbs R."/>
        </authorList>
    </citation>
    <scope>NUCLEOTIDE SEQUENCE [LARGE SCALE GENOMIC DNA]</scope>
    <source>
        <strain evidence="6">ATCC 33269</strain>
    </source>
</reference>